<feature type="compositionally biased region" description="Acidic residues" evidence="1">
    <location>
        <begin position="699"/>
        <end position="721"/>
    </location>
</feature>
<dbReference type="InterPro" id="IPR001810">
    <property type="entry name" value="F-box_dom"/>
</dbReference>
<comment type="caution">
    <text evidence="3">The sequence shown here is derived from an EMBL/GenBank/DDBJ whole genome shotgun (WGS) entry which is preliminary data.</text>
</comment>
<evidence type="ECO:0000259" key="2">
    <source>
        <dbReference type="Pfam" id="PF12937"/>
    </source>
</evidence>
<dbReference type="AlphaFoldDB" id="A0A4Y9ZA71"/>
<evidence type="ECO:0000313" key="4">
    <source>
        <dbReference type="Proteomes" id="UP000298327"/>
    </source>
</evidence>
<dbReference type="EMBL" id="SEOQ01000041">
    <property type="protein sequence ID" value="TFY71675.1"/>
    <property type="molecule type" value="Genomic_DNA"/>
</dbReference>
<gene>
    <name evidence="3" type="ORF">EVG20_g1337</name>
</gene>
<dbReference type="Proteomes" id="UP000298327">
    <property type="component" value="Unassembled WGS sequence"/>
</dbReference>
<dbReference type="Pfam" id="PF12937">
    <property type="entry name" value="F-box-like"/>
    <property type="match status" value="1"/>
</dbReference>
<reference evidence="3 4" key="1">
    <citation type="submission" date="2019-02" db="EMBL/GenBank/DDBJ databases">
        <title>Genome sequencing of the rare red list fungi Dentipellis fragilis.</title>
        <authorList>
            <person name="Buettner E."/>
            <person name="Kellner H."/>
        </authorList>
    </citation>
    <scope>NUCLEOTIDE SEQUENCE [LARGE SCALE GENOMIC DNA]</scope>
    <source>
        <strain evidence="3 4">DSM 105465</strain>
    </source>
</reference>
<dbReference type="STRING" id="205917.A0A4Y9ZA71"/>
<evidence type="ECO:0000313" key="3">
    <source>
        <dbReference type="EMBL" id="TFY71675.1"/>
    </source>
</evidence>
<keyword evidence="4" id="KW-1185">Reference proteome</keyword>
<proteinExistence type="predicted"/>
<dbReference type="Gene3D" id="1.20.1280.50">
    <property type="match status" value="1"/>
</dbReference>
<accession>A0A4Y9ZA71</accession>
<name>A0A4Y9ZA71_9AGAM</name>
<organism evidence="3 4">
    <name type="scientific">Dentipellis fragilis</name>
    <dbReference type="NCBI Taxonomy" id="205917"/>
    <lineage>
        <taxon>Eukaryota</taxon>
        <taxon>Fungi</taxon>
        <taxon>Dikarya</taxon>
        <taxon>Basidiomycota</taxon>
        <taxon>Agaricomycotina</taxon>
        <taxon>Agaricomycetes</taxon>
        <taxon>Russulales</taxon>
        <taxon>Hericiaceae</taxon>
        <taxon>Dentipellis</taxon>
    </lineage>
</organism>
<sequence length="727" mass="81537">MAVLIGALSVALFNASKDDIARNFAHIDLRFVSRDPGHFDQILGPVLISAFLFFAMLANFIIRGNAKIYPSPGLSSSIVFCRISNMIKTRVPEYTSLHLRTLASHDTHHQRLNAACAGGDGRFYDLYGLGLVEYRMHAMANEVSLFLGGWPFPPARLDAAELRRGGWDRRHGTHYSDQPSLPSITYGGLLSTSTFFAWSHRGVISPSITGVDLEHALASSLWPDAEFDRLFQRLAEDFNRARPVVALPPEILVLIFMSLQLEAPPYRKKAWMRLIWVRVTHVCRRWREVAISSAIIWTHISDLGDNWTRIFVSALGMHCSENIANNLYRMRVLDISGAHDSMLSLVDRLHIAAPLLEVLPVGISTDDYDSRVHRIPRISVQKWGRAISSSAAKPVYCPQKDGALQELRLYGAIRVLPGDEELLEPISLPQLRSLCLDQSTLECISILRSISLKPGTTLNIDCSDETAPVWETDEAVHTLLDITMKHCFATDILNPTPRLRCVLIQSSPTTAHLPLVVDDRYRLQPEDLVLLLLPREYPDDFVGILKAMLRMLPRDRLRELEVGNRLGLTVDQWGEVFEFADVHWPHLDALLIESDPACAFLEALLKLDVSARVPRLQTLVIDAEPHGLDAPALDTATGNVLLARYHGVPLQRIVLRMSDCRPDVGVWKDTLAAIVPEFEYQRRAGPRMGIDGRNSPYFSEDDDDEEEDEDGDGGGIDEDDERAYYGL</sequence>
<feature type="region of interest" description="Disordered" evidence="1">
    <location>
        <begin position="686"/>
        <end position="727"/>
    </location>
</feature>
<feature type="domain" description="F-box" evidence="2">
    <location>
        <begin position="246"/>
        <end position="300"/>
    </location>
</feature>
<dbReference type="OrthoDB" id="2243669at2759"/>
<evidence type="ECO:0000256" key="1">
    <source>
        <dbReference type="SAM" id="MobiDB-lite"/>
    </source>
</evidence>
<protein>
    <recommendedName>
        <fullName evidence="2">F-box domain-containing protein</fullName>
    </recommendedName>
</protein>